<keyword evidence="8" id="KW-1185">Reference proteome</keyword>
<evidence type="ECO:0000256" key="2">
    <source>
        <dbReference type="ARBA" id="ARBA00022741"/>
    </source>
</evidence>
<keyword evidence="3" id="KW-0418">Kinase</keyword>
<dbReference type="EC" id="2.7.12.2" evidence="6"/>
<evidence type="ECO:0000313" key="8">
    <source>
        <dbReference type="Proteomes" id="UP000887540"/>
    </source>
</evidence>
<dbReference type="Pfam" id="PF00069">
    <property type="entry name" value="Pkinase"/>
    <property type="match status" value="1"/>
</dbReference>
<dbReference type="PANTHER" id="PTHR48013">
    <property type="entry name" value="DUAL SPECIFICITY MITOGEN-ACTIVATED PROTEIN KINASE KINASE 5-RELATED"/>
    <property type="match status" value="1"/>
</dbReference>
<dbReference type="SUPFAM" id="SSF56112">
    <property type="entry name" value="Protein kinase-like (PK-like)"/>
    <property type="match status" value="1"/>
</dbReference>
<evidence type="ECO:0000256" key="6">
    <source>
        <dbReference type="ARBA" id="ARBA00038999"/>
    </source>
</evidence>
<dbReference type="InterPro" id="IPR000719">
    <property type="entry name" value="Prot_kinase_dom"/>
</dbReference>
<dbReference type="GO" id="GO:0005524">
    <property type="term" value="F:ATP binding"/>
    <property type="evidence" value="ECO:0007669"/>
    <property type="project" value="UniProtKB-KW"/>
</dbReference>
<feature type="domain" description="Protein kinase" evidence="7">
    <location>
        <begin position="1"/>
        <end position="280"/>
    </location>
</feature>
<evidence type="ECO:0000259" key="7">
    <source>
        <dbReference type="PROSITE" id="PS50011"/>
    </source>
</evidence>
<dbReference type="AlphaFoldDB" id="A0A914C0F2"/>
<organism evidence="8 9">
    <name type="scientific">Acrobeloides nanus</name>
    <dbReference type="NCBI Taxonomy" id="290746"/>
    <lineage>
        <taxon>Eukaryota</taxon>
        <taxon>Metazoa</taxon>
        <taxon>Ecdysozoa</taxon>
        <taxon>Nematoda</taxon>
        <taxon>Chromadorea</taxon>
        <taxon>Rhabditida</taxon>
        <taxon>Tylenchina</taxon>
        <taxon>Cephalobomorpha</taxon>
        <taxon>Cephaloboidea</taxon>
        <taxon>Cephalobidae</taxon>
        <taxon>Acrobeloides</taxon>
    </lineage>
</organism>
<dbReference type="Proteomes" id="UP000887540">
    <property type="component" value="Unplaced"/>
</dbReference>
<evidence type="ECO:0000256" key="1">
    <source>
        <dbReference type="ARBA" id="ARBA00022679"/>
    </source>
</evidence>
<evidence type="ECO:0000256" key="5">
    <source>
        <dbReference type="ARBA" id="ARBA00038035"/>
    </source>
</evidence>
<keyword evidence="2" id="KW-0547">Nucleotide-binding</keyword>
<comment type="similarity">
    <text evidence="5">Belongs to the protein kinase superfamily. STE Ser/Thr protein kinase family. MAP kinase kinase subfamily.</text>
</comment>
<evidence type="ECO:0000313" key="9">
    <source>
        <dbReference type="WBParaSite" id="ACRNAN_Path_1432.g5619.t1"/>
    </source>
</evidence>
<dbReference type="Gene3D" id="3.30.200.20">
    <property type="entry name" value="Phosphorylase Kinase, domain 1"/>
    <property type="match status" value="1"/>
</dbReference>
<evidence type="ECO:0000256" key="4">
    <source>
        <dbReference type="ARBA" id="ARBA00022840"/>
    </source>
</evidence>
<evidence type="ECO:0000256" key="3">
    <source>
        <dbReference type="ARBA" id="ARBA00022777"/>
    </source>
</evidence>
<dbReference type="WBParaSite" id="ACRNAN_Path_1432.g5619.t1">
    <property type="protein sequence ID" value="ACRNAN_Path_1432.g5619.t1"/>
    <property type="gene ID" value="ACRNAN_Path_1432.g5619"/>
</dbReference>
<accession>A0A914C0F2</accession>
<keyword evidence="4" id="KW-0067">ATP-binding</keyword>
<dbReference type="InterPro" id="IPR011009">
    <property type="entry name" value="Kinase-like_dom_sf"/>
</dbReference>
<protein>
    <recommendedName>
        <fullName evidence="6">mitogen-activated protein kinase kinase</fullName>
        <ecNumber evidence="6">2.7.12.2</ecNumber>
    </recommendedName>
</protein>
<sequence>MISLQDSLMIKSLWRKQNQNLDSTSNVGLVDVLSMPSSYRLHFRHIATGKYVAIKFVKVPQPRATMTIEDIRLLKKAKFLRQEIETHRQLLCPYIVAFYGFATINSEVLICMELMGMSLEDLNEFIHRSDHNKSDIAVFPEKLLVVIGKSILNGLRSRFLENGHATTSDAGSIAYMPPERIPGHPNPSVVYDIRSDTWSLGVTLAELVCGKYPIVDEDGNIPQGDISILMRCIRIVKGNEICERCFENKYPEYIKGFAELCLEELSKRPKFDQLVQTKFYECFNELLEETNAYVATFVCQIMDFEENKHTTTSSSSTLINL</sequence>
<keyword evidence="1" id="KW-0808">Transferase</keyword>
<dbReference type="Gene3D" id="1.10.510.10">
    <property type="entry name" value="Transferase(Phosphotransferase) domain 1"/>
    <property type="match status" value="1"/>
</dbReference>
<dbReference type="GO" id="GO:0004708">
    <property type="term" value="F:MAP kinase kinase activity"/>
    <property type="evidence" value="ECO:0007669"/>
    <property type="project" value="UniProtKB-EC"/>
</dbReference>
<name>A0A914C0F2_9BILA</name>
<dbReference type="PANTHER" id="PTHR48013:SF15">
    <property type="entry name" value="DUAL SPECIFICITY MITOGEN-ACTIVATED PROTEIN KINASE KINASE 4"/>
    <property type="match status" value="1"/>
</dbReference>
<dbReference type="PROSITE" id="PS50011">
    <property type="entry name" value="PROTEIN_KINASE_DOM"/>
    <property type="match status" value="1"/>
</dbReference>
<reference evidence="9" key="1">
    <citation type="submission" date="2022-11" db="UniProtKB">
        <authorList>
            <consortium name="WormBaseParasite"/>
        </authorList>
    </citation>
    <scope>IDENTIFICATION</scope>
</reference>
<proteinExistence type="inferred from homology"/>